<gene>
    <name evidence="2" type="ORF">LWI29_011784</name>
</gene>
<dbReference type="AlphaFoldDB" id="A0AA39RLW7"/>
<feature type="compositionally biased region" description="Polar residues" evidence="1">
    <location>
        <begin position="223"/>
        <end position="232"/>
    </location>
</feature>
<reference evidence="2" key="2">
    <citation type="submission" date="2023-06" db="EMBL/GenBank/DDBJ databases">
        <authorList>
            <person name="Swenson N.G."/>
            <person name="Wegrzyn J.L."/>
            <person name="Mcevoy S.L."/>
        </authorList>
    </citation>
    <scope>NUCLEOTIDE SEQUENCE</scope>
    <source>
        <strain evidence="2">NS2018</strain>
        <tissue evidence="2">Leaf</tissue>
    </source>
</reference>
<keyword evidence="3" id="KW-1185">Reference proteome</keyword>
<dbReference type="PANTHER" id="PTHR34222:SF95">
    <property type="entry name" value="RRNA 2'-O-METHYLTRANSFERASE FIBRILLARIN-LIKE ISOFORM X1"/>
    <property type="match status" value="1"/>
</dbReference>
<name>A0AA39RLW7_ACESA</name>
<comment type="caution">
    <text evidence="2">The sequence shown here is derived from an EMBL/GenBank/DDBJ whole genome shotgun (WGS) entry which is preliminary data.</text>
</comment>
<feature type="compositionally biased region" description="Polar residues" evidence="1">
    <location>
        <begin position="193"/>
        <end position="202"/>
    </location>
</feature>
<organism evidence="2 3">
    <name type="scientific">Acer saccharum</name>
    <name type="common">Sugar maple</name>
    <dbReference type="NCBI Taxonomy" id="4024"/>
    <lineage>
        <taxon>Eukaryota</taxon>
        <taxon>Viridiplantae</taxon>
        <taxon>Streptophyta</taxon>
        <taxon>Embryophyta</taxon>
        <taxon>Tracheophyta</taxon>
        <taxon>Spermatophyta</taxon>
        <taxon>Magnoliopsida</taxon>
        <taxon>eudicotyledons</taxon>
        <taxon>Gunneridae</taxon>
        <taxon>Pentapetalae</taxon>
        <taxon>rosids</taxon>
        <taxon>malvids</taxon>
        <taxon>Sapindales</taxon>
        <taxon>Sapindaceae</taxon>
        <taxon>Hippocastanoideae</taxon>
        <taxon>Acereae</taxon>
        <taxon>Acer</taxon>
    </lineage>
</organism>
<dbReference type="PANTHER" id="PTHR34222">
    <property type="entry name" value="GAG_PRE-INTEGRS DOMAIN-CONTAINING PROTEIN"/>
    <property type="match status" value="1"/>
</dbReference>
<evidence type="ECO:0000256" key="1">
    <source>
        <dbReference type="SAM" id="MobiDB-lite"/>
    </source>
</evidence>
<evidence type="ECO:0000313" key="2">
    <source>
        <dbReference type="EMBL" id="KAK0576097.1"/>
    </source>
</evidence>
<feature type="compositionally biased region" description="Pro residues" evidence="1">
    <location>
        <begin position="203"/>
        <end position="214"/>
    </location>
</feature>
<dbReference type="Proteomes" id="UP001168877">
    <property type="component" value="Unassembled WGS sequence"/>
</dbReference>
<feature type="region of interest" description="Disordered" evidence="1">
    <location>
        <begin position="160"/>
        <end position="233"/>
    </location>
</feature>
<accession>A0AA39RLW7</accession>
<sequence>MKQRKIFFASENLPSLNNVYARLQRIDVSSPSPTSIKDVSAMVFDGYGRGEFSSRGRGRDLGGGKGHGRGDRYCMHCRKSNHNVDKCWVKHGKPAWANQVDSNVVHGAININPTSLAPEGSSKDDFTLPTATLAHSENGLSLLAPIPVTSTDDEFVKTNNESSPIGIPKHVSSEETVKQPPLQVYQKRKMRGSNITQETSLPPTAPSVNDPPYPSSSIPISIDNSGILSSPNPIDDSTLPIAVRKGKRSCTQHPISRFVFLTTFLPHFVHLL</sequence>
<evidence type="ECO:0000313" key="3">
    <source>
        <dbReference type="Proteomes" id="UP001168877"/>
    </source>
</evidence>
<proteinExistence type="predicted"/>
<dbReference type="EMBL" id="JAUESC010000386">
    <property type="protein sequence ID" value="KAK0576097.1"/>
    <property type="molecule type" value="Genomic_DNA"/>
</dbReference>
<protein>
    <submittedName>
        <fullName evidence="2">Uncharacterized protein</fullName>
    </submittedName>
</protein>
<reference evidence="2" key="1">
    <citation type="journal article" date="2022" name="Plant J.">
        <title>Strategies of tolerance reflected in two North American maple genomes.</title>
        <authorList>
            <person name="McEvoy S.L."/>
            <person name="Sezen U.U."/>
            <person name="Trouern-Trend A."/>
            <person name="McMahon S.M."/>
            <person name="Schaberg P.G."/>
            <person name="Yang J."/>
            <person name="Wegrzyn J.L."/>
            <person name="Swenson N.G."/>
        </authorList>
    </citation>
    <scope>NUCLEOTIDE SEQUENCE</scope>
    <source>
        <strain evidence="2">NS2018</strain>
    </source>
</reference>